<protein>
    <submittedName>
        <fullName evidence="4">Proteinase inhibitor I4 serpin</fullName>
    </submittedName>
</protein>
<dbReference type="Gene3D" id="2.30.39.10">
    <property type="entry name" value="Alpha-1-antitrypsin, domain 1"/>
    <property type="match status" value="1"/>
</dbReference>
<dbReference type="CDD" id="cd19588">
    <property type="entry name" value="serpin_miropin-like"/>
    <property type="match status" value="1"/>
</dbReference>
<feature type="domain" description="Serpin" evidence="3">
    <location>
        <begin position="83"/>
        <end position="442"/>
    </location>
</feature>
<dbReference type="GO" id="GO:0005615">
    <property type="term" value="C:extracellular space"/>
    <property type="evidence" value="ECO:0007669"/>
    <property type="project" value="InterPro"/>
</dbReference>
<dbReference type="SUPFAM" id="SSF56574">
    <property type="entry name" value="Serpins"/>
    <property type="match status" value="1"/>
</dbReference>
<gene>
    <name evidence="4" type="ORF">VF08_30300</name>
</gene>
<keyword evidence="2" id="KW-1133">Transmembrane helix</keyword>
<dbReference type="InterPro" id="IPR023795">
    <property type="entry name" value="Serpin_CS"/>
</dbReference>
<proteinExistence type="inferred from homology"/>
<comment type="caution">
    <text evidence="4">The sequence shown here is derived from an EMBL/GenBank/DDBJ whole genome shotgun (WGS) entry which is preliminary data.</text>
</comment>
<dbReference type="PROSITE" id="PS00284">
    <property type="entry name" value="SERPIN"/>
    <property type="match status" value="1"/>
</dbReference>
<evidence type="ECO:0000256" key="2">
    <source>
        <dbReference type="SAM" id="Phobius"/>
    </source>
</evidence>
<comment type="similarity">
    <text evidence="1">Belongs to the serpin family.</text>
</comment>
<dbReference type="EMBL" id="LAHD01000128">
    <property type="protein sequence ID" value="PHJ96401.1"/>
    <property type="molecule type" value="Genomic_DNA"/>
</dbReference>
<name>A0A9Q5Z6N3_NOSLI</name>
<keyword evidence="2" id="KW-0472">Membrane</keyword>
<dbReference type="RefSeq" id="WP_099071671.1">
    <property type="nucleotide sequence ID" value="NZ_LAHD01000128.1"/>
</dbReference>
<dbReference type="AlphaFoldDB" id="A0A9Q5Z6N3"/>
<organism evidence="4 5">
    <name type="scientific">Nostoc linckia z8</name>
    <dbReference type="NCBI Taxonomy" id="1628746"/>
    <lineage>
        <taxon>Bacteria</taxon>
        <taxon>Bacillati</taxon>
        <taxon>Cyanobacteriota</taxon>
        <taxon>Cyanophyceae</taxon>
        <taxon>Nostocales</taxon>
        <taxon>Nostocaceae</taxon>
        <taxon>Nostoc</taxon>
    </lineage>
</organism>
<dbReference type="InterPro" id="IPR000215">
    <property type="entry name" value="Serpin_fam"/>
</dbReference>
<feature type="transmembrane region" description="Helical" evidence="2">
    <location>
        <begin position="26"/>
        <end position="45"/>
    </location>
</feature>
<dbReference type="InterPro" id="IPR042185">
    <property type="entry name" value="Serpin_sf_2"/>
</dbReference>
<sequence>MNRQKFTDVKENFLQRRYGVSLGRRYVLAAASVVLFGVLGCSQVDSNKSALAQSSLPQPETPLEKKTVKTDTKIIQSNNKFGFQLFSEVNKNDAGEKNVFISPSSVAIALAMTYNGASGSTQQAMAKTLELQGMSLSEINSGYAALLKQILENADAKVQIKIANSLWANQEVKFQPDFLQRTEDFYQAKVSNLNFKNPTAVNNINDWVKDNTAGKINKIVEKIEPNQVLFLINAIYFKGNWTNEFDKNQTAEYPFYITSGKQKKHQMMSQEGDYKYYENQQFQAVSLPYGKDGKVSFYIFLPKENSNLKAFSQSLNVENWEKWMTQFNKQKGFIRLPRFKTEYDISLNNSLKALGMEEAFSNKANFSGMGQNFAISQVKHKTFLEVNEEGTEAAATTSVGIVATSLRPEPEPFRMIVDRPFFCAIRDNQTGSILFMGSIVDPS</sequence>
<dbReference type="Proteomes" id="UP000222310">
    <property type="component" value="Unassembled WGS sequence"/>
</dbReference>
<dbReference type="PANTHER" id="PTHR11461">
    <property type="entry name" value="SERINE PROTEASE INHIBITOR, SERPIN"/>
    <property type="match status" value="1"/>
</dbReference>
<dbReference type="Pfam" id="PF00079">
    <property type="entry name" value="Serpin"/>
    <property type="match status" value="1"/>
</dbReference>
<dbReference type="InterPro" id="IPR042178">
    <property type="entry name" value="Serpin_sf_1"/>
</dbReference>
<evidence type="ECO:0000313" key="5">
    <source>
        <dbReference type="Proteomes" id="UP000222310"/>
    </source>
</evidence>
<dbReference type="InterPro" id="IPR023796">
    <property type="entry name" value="Serpin_dom"/>
</dbReference>
<dbReference type="Gene3D" id="3.30.497.10">
    <property type="entry name" value="Antithrombin, subunit I, domain 2"/>
    <property type="match status" value="1"/>
</dbReference>
<keyword evidence="2" id="KW-0812">Transmembrane</keyword>
<dbReference type="GO" id="GO:0004867">
    <property type="term" value="F:serine-type endopeptidase inhibitor activity"/>
    <property type="evidence" value="ECO:0007669"/>
    <property type="project" value="InterPro"/>
</dbReference>
<dbReference type="FunFam" id="3.30.497.10:FF:000001">
    <property type="entry name" value="Serine protease inhibitor"/>
    <property type="match status" value="1"/>
</dbReference>
<dbReference type="SMART" id="SM00093">
    <property type="entry name" value="SERPIN"/>
    <property type="match status" value="1"/>
</dbReference>
<evidence type="ECO:0000313" key="4">
    <source>
        <dbReference type="EMBL" id="PHJ96401.1"/>
    </source>
</evidence>
<accession>A0A9Q5Z6N3</accession>
<reference evidence="4 5" key="1">
    <citation type="submission" date="2015-02" db="EMBL/GenBank/DDBJ databases">
        <title>Nostoc linckia genome annotation.</title>
        <authorList>
            <person name="Zhou Z."/>
        </authorList>
    </citation>
    <scope>NUCLEOTIDE SEQUENCE [LARGE SCALE GENOMIC DNA]</scope>
    <source>
        <strain evidence="5">z8</strain>
    </source>
</reference>
<evidence type="ECO:0000259" key="3">
    <source>
        <dbReference type="SMART" id="SM00093"/>
    </source>
</evidence>
<dbReference type="PANTHER" id="PTHR11461:SF211">
    <property type="entry name" value="GH10112P-RELATED"/>
    <property type="match status" value="1"/>
</dbReference>
<dbReference type="GeneID" id="57096826"/>
<dbReference type="InterPro" id="IPR036186">
    <property type="entry name" value="Serpin_sf"/>
</dbReference>
<evidence type="ECO:0000256" key="1">
    <source>
        <dbReference type="RuleBase" id="RU000411"/>
    </source>
</evidence>